<dbReference type="PATRIC" id="fig|76731.3.peg.1294"/>
<dbReference type="EMBL" id="CP013729">
    <property type="protein sequence ID" value="ALV05758.1"/>
    <property type="molecule type" value="Genomic_DNA"/>
</dbReference>
<dbReference type="Pfam" id="PF21813">
    <property type="entry name" value="DUF6882"/>
    <property type="match status" value="1"/>
</dbReference>
<evidence type="ECO:0000313" key="2">
    <source>
        <dbReference type="Proteomes" id="UP000060699"/>
    </source>
</evidence>
<evidence type="ECO:0000313" key="1">
    <source>
        <dbReference type="EMBL" id="ALV05758.1"/>
    </source>
</evidence>
<dbReference type="AlphaFoldDB" id="A0A0U3L354"/>
<reference evidence="1 2" key="1">
    <citation type="submission" date="2015-12" db="EMBL/GenBank/DDBJ databases">
        <title>Complete genome of Roseateles depolymerans KCTC 42856.</title>
        <authorList>
            <person name="Kim K.M."/>
        </authorList>
    </citation>
    <scope>NUCLEOTIDE SEQUENCE [LARGE SCALE GENOMIC DNA]</scope>
    <source>
        <strain evidence="1 2">KCTC 42856</strain>
    </source>
</reference>
<dbReference type="Proteomes" id="UP000060699">
    <property type="component" value="Chromosome"/>
</dbReference>
<dbReference type="RefSeq" id="WP_211326947.1">
    <property type="nucleotide sequence ID" value="NZ_QUMT01000005.1"/>
</dbReference>
<sequence>MRDITQECSIIGEELVAFIANRPFDIAYVEYIVSNQLTQTARWFKKDSVTTGTGPTIPRELERSACKAARTILEALNENSSHKAWGFNFVLDPNGSFRLEYIYDKPSWIDSDDDDEISEDALIGPKSDEERAAMAWLQSTTNNQTAAWNLGKEKSWNINTESGNIHWTFPDGSMRSASVQLIGTLQKENSEFRWAWSNPSVPEALRQAANTLRQWGKTRGLPEFLETKTTVDELRAWSWTALAAQLSNADGGYRVDTGNGTWLYLVFSNVRPI</sequence>
<organism evidence="1 2">
    <name type="scientific">Roseateles depolymerans</name>
    <dbReference type="NCBI Taxonomy" id="76731"/>
    <lineage>
        <taxon>Bacteria</taxon>
        <taxon>Pseudomonadati</taxon>
        <taxon>Pseudomonadota</taxon>
        <taxon>Betaproteobacteria</taxon>
        <taxon>Burkholderiales</taxon>
        <taxon>Sphaerotilaceae</taxon>
        <taxon>Roseateles</taxon>
    </lineage>
</organism>
<gene>
    <name evidence="1" type="ORF">RD2015_1267</name>
</gene>
<keyword evidence="2" id="KW-1185">Reference proteome</keyword>
<proteinExistence type="predicted"/>
<dbReference type="KEGG" id="rdp:RD2015_1267"/>
<protein>
    <submittedName>
        <fullName evidence="1">Putative integron gene cassette protein</fullName>
    </submittedName>
</protein>
<dbReference type="InterPro" id="IPR049249">
    <property type="entry name" value="DUF6882"/>
</dbReference>
<accession>A0A0U3L354</accession>
<name>A0A0U3L354_9BURK</name>